<dbReference type="Gene3D" id="1.10.1220.10">
    <property type="entry name" value="Met repressor-like"/>
    <property type="match status" value="1"/>
</dbReference>
<dbReference type="GO" id="GO:0006355">
    <property type="term" value="P:regulation of DNA-templated transcription"/>
    <property type="evidence" value="ECO:0007669"/>
    <property type="project" value="InterPro"/>
</dbReference>
<dbReference type="RefSeq" id="WP_011239160.1">
    <property type="nucleotide sequence ID" value="NC_006513.1"/>
</dbReference>
<gene>
    <name evidence="2" type="ORF">ebA5926</name>
</gene>
<sequence length="137" mass="15352">MPEDTEALLSGCGAYHGWQQRDTHFVLAHFPGCFSAADELADLPRMAQEAVEVHFEGEDMAIPKPSAPEQWGDDERFHGGYWMLVEIDLARVSAKPVRLNISLPEYLVRQIDAYAASHHQSRSGFLARAAEEAMRAR</sequence>
<dbReference type="SUPFAM" id="SSF143100">
    <property type="entry name" value="TTHA1013/TTHA0281-like"/>
    <property type="match status" value="1"/>
</dbReference>
<dbReference type="Proteomes" id="UP000006552">
    <property type="component" value="Chromosome"/>
</dbReference>
<name>Q5NZL7_AROAE</name>
<organism evidence="2 3">
    <name type="scientific">Aromatoleum aromaticum (strain DSM 19018 / LMG 30748 / EbN1)</name>
    <name type="common">Azoarcus sp. (strain EbN1)</name>
    <dbReference type="NCBI Taxonomy" id="76114"/>
    <lineage>
        <taxon>Bacteria</taxon>
        <taxon>Pseudomonadati</taxon>
        <taxon>Pseudomonadota</taxon>
        <taxon>Betaproteobacteria</taxon>
        <taxon>Rhodocyclales</taxon>
        <taxon>Rhodocyclaceae</taxon>
        <taxon>Aromatoleum</taxon>
    </lineage>
</organism>
<dbReference type="InterPro" id="IPR010985">
    <property type="entry name" value="Ribbon_hlx_hlx"/>
</dbReference>
<dbReference type="InterPro" id="IPR035069">
    <property type="entry name" value="TTHA1013/TTHA0281-like"/>
</dbReference>
<evidence type="ECO:0000259" key="1">
    <source>
        <dbReference type="Pfam" id="PF15919"/>
    </source>
</evidence>
<dbReference type="InterPro" id="IPR031807">
    <property type="entry name" value="HicB-like"/>
</dbReference>
<protein>
    <recommendedName>
        <fullName evidence="1">HicB-like antitoxin of toxin-antitoxin system domain-containing protein</fullName>
    </recommendedName>
</protein>
<dbReference type="InterPro" id="IPR013321">
    <property type="entry name" value="Arc_rbn_hlx_hlx"/>
</dbReference>
<dbReference type="eggNOG" id="COG1598">
    <property type="taxonomic scope" value="Bacteria"/>
</dbReference>
<evidence type="ECO:0000313" key="2">
    <source>
        <dbReference type="EMBL" id="CAI09497.1"/>
    </source>
</evidence>
<accession>Q5NZL7</accession>
<dbReference type="Gene3D" id="3.30.160.250">
    <property type="match status" value="1"/>
</dbReference>
<dbReference type="STRING" id="76114.ebA5926"/>
<keyword evidence="3" id="KW-1185">Reference proteome</keyword>
<dbReference type="Pfam" id="PF15919">
    <property type="entry name" value="HicB_lk_antitox"/>
    <property type="match status" value="1"/>
</dbReference>
<dbReference type="HOGENOM" id="CLU_114047_1_1_4"/>
<dbReference type="EMBL" id="CR555306">
    <property type="protein sequence ID" value="CAI09497.1"/>
    <property type="molecule type" value="Genomic_DNA"/>
</dbReference>
<evidence type="ECO:0000313" key="3">
    <source>
        <dbReference type="Proteomes" id="UP000006552"/>
    </source>
</evidence>
<dbReference type="AlphaFoldDB" id="Q5NZL7"/>
<reference evidence="2 3" key="1">
    <citation type="journal article" date="2005" name="Arch. Microbiol.">
        <title>The genome sequence of an anaerobic aromatic-degrading denitrifying bacterium, strain EbN1.</title>
        <authorList>
            <person name="Rabus R."/>
            <person name="Kube M."/>
            <person name="Heider J."/>
            <person name="Beck A."/>
            <person name="Heitmann K."/>
            <person name="Widdel F."/>
            <person name="Reinhardt R."/>
        </authorList>
    </citation>
    <scope>NUCLEOTIDE SEQUENCE [LARGE SCALE GENOMIC DNA]</scope>
    <source>
        <strain evidence="2 3">EbN1</strain>
    </source>
</reference>
<feature type="domain" description="HicB-like antitoxin of toxin-antitoxin system" evidence="1">
    <location>
        <begin position="26"/>
        <end position="130"/>
    </location>
</feature>
<dbReference type="KEGG" id="eba:ebA5926"/>
<dbReference type="SUPFAM" id="SSF47598">
    <property type="entry name" value="Ribbon-helix-helix"/>
    <property type="match status" value="1"/>
</dbReference>
<proteinExistence type="predicted"/>